<gene>
    <name evidence="1" type="ORF">CD32_20410</name>
</gene>
<dbReference type="Proteomes" id="UP000030437">
    <property type="component" value="Unassembled WGS sequence"/>
</dbReference>
<organism evidence="1 2">
    <name type="scientific">Lysinibacillus odysseyi 34hs-1 = NBRC 100172</name>
    <dbReference type="NCBI Taxonomy" id="1220589"/>
    <lineage>
        <taxon>Bacteria</taxon>
        <taxon>Bacillati</taxon>
        <taxon>Bacillota</taxon>
        <taxon>Bacilli</taxon>
        <taxon>Bacillales</taxon>
        <taxon>Bacillaceae</taxon>
        <taxon>Lysinibacillus</taxon>
    </lineage>
</organism>
<comment type="caution">
    <text evidence="1">The sequence shown here is derived from an EMBL/GenBank/DDBJ whole genome shotgun (WGS) entry which is preliminary data.</text>
</comment>
<reference evidence="1 2" key="1">
    <citation type="submission" date="2014-02" db="EMBL/GenBank/DDBJ databases">
        <title>Draft genome sequence of Lysinibacillus odysseyi NBRC 100172.</title>
        <authorList>
            <person name="Zhang F."/>
            <person name="Wang G."/>
            <person name="Zhang L."/>
        </authorList>
    </citation>
    <scope>NUCLEOTIDE SEQUENCE [LARGE SCALE GENOMIC DNA]</scope>
    <source>
        <strain evidence="1 2">NBRC 100172</strain>
    </source>
</reference>
<name>A0A0A3IE35_9BACI</name>
<accession>A0A0A3IE35</accession>
<keyword evidence="2" id="KW-1185">Reference proteome</keyword>
<evidence type="ECO:0000313" key="1">
    <source>
        <dbReference type="EMBL" id="KGR81710.1"/>
    </source>
</evidence>
<protein>
    <submittedName>
        <fullName evidence="1">Uncharacterized protein</fullName>
    </submittedName>
</protein>
<proteinExistence type="predicted"/>
<dbReference type="AlphaFoldDB" id="A0A0A3IE35"/>
<dbReference type="EMBL" id="JPVP01000060">
    <property type="protein sequence ID" value="KGR81710.1"/>
    <property type="molecule type" value="Genomic_DNA"/>
</dbReference>
<sequence length="63" mass="7326">MFVFKRRTSDETVRKKELSRKQVLSSQLFMLKLISRTGLYKKFDGDTSFFNIGGSEVNFIALD</sequence>
<evidence type="ECO:0000313" key="2">
    <source>
        <dbReference type="Proteomes" id="UP000030437"/>
    </source>
</evidence>